<sequence>MVKIHTCRDIPDQLVKSLRNDGVAMIDA</sequence>
<dbReference type="EMBL" id="UINC01086196">
    <property type="protein sequence ID" value="SVC34435.1"/>
    <property type="molecule type" value="Genomic_DNA"/>
</dbReference>
<gene>
    <name evidence="1" type="ORF">METZ01_LOCUS287289</name>
</gene>
<reference evidence="1" key="1">
    <citation type="submission" date="2018-05" db="EMBL/GenBank/DDBJ databases">
        <authorList>
            <person name="Lanie J.A."/>
            <person name="Ng W.-L."/>
            <person name="Kazmierczak K.M."/>
            <person name="Andrzejewski T.M."/>
            <person name="Davidsen T.M."/>
            <person name="Wayne K.J."/>
            <person name="Tettelin H."/>
            <person name="Glass J.I."/>
            <person name="Rusch D."/>
            <person name="Podicherti R."/>
            <person name="Tsui H.-C.T."/>
            <person name="Winkler M.E."/>
        </authorList>
    </citation>
    <scope>NUCLEOTIDE SEQUENCE</scope>
</reference>
<dbReference type="AlphaFoldDB" id="A0A382LEY4"/>
<organism evidence="1">
    <name type="scientific">marine metagenome</name>
    <dbReference type="NCBI Taxonomy" id="408172"/>
    <lineage>
        <taxon>unclassified sequences</taxon>
        <taxon>metagenomes</taxon>
        <taxon>ecological metagenomes</taxon>
    </lineage>
</organism>
<protein>
    <submittedName>
        <fullName evidence="1">Uncharacterized protein</fullName>
    </submittedName>
</protein>
<proteinExistence type="predicted"/>
<name>A0A382LEY4_9ZZZZ</name>
<feature type="non-terminal residue" evidence="1">
    <location>
        <position position="28"/>
    </location>
</feature>
<evidence type="ECO:0000313" key="1">
    <source>
        <dbReference type="EMBL" id="SVC34435.1"/>
    </source>
</evidence>
<accession>A0A382LEY4</accession>